<protein>
    <submittedName>
        <fullName evidence="2">Uncharacterized protein</fullName>
    </submittedName>
</protein>
<keyword evidence="1" id="KW-1133">Transmembrane helix</keyword>
<feature type="transmembrane region" description="Helical" evidence="1">
    <location>
        <begin position="27"/>
        <end position="48"/>
    </location>
</feature>
<dbReference type="RefSeq" id="WP_263128171.1">
    <property type="nucleotide sequence ID" value="NZ_CP106856.1"/>
</dbReference>
<evidence type="ECO:0000313" key="3">
    <source>
        <dbReference type="Proteomes" id="UP001063368"/>
    </source>
</evidence>
<keyword evidence="1" id="KW-0812">Transmembrane</keyword>
<accession>A0ABY6FTE2</accession>
<keyword evidence="1" id="KW-0472">Membrane</keyword>
<sequence>MAEPVLRAVEVTGPAAARLARARRRTAVVQAMMLGSWGLLLPLLLVLPFGTWLPPRAGDAVAYLLVGSFLLGFLLWIPEAYFRRRKEAAQHAAFSDVEAALARLRAGWQVEWYAPYGGIGRERIVSRGSWKQRFEWRVEYRGGTMLLTEIPAAEHEEDDGDQDG</sequence>
<dbReference type="EMBL" id="CP106856">
    <property type="protein sequence ID" value="UYB36484.1"/>
    <property type="molecule type" value="Genomic_DNA"/>
</dbReference>
<reference evidence="2" key="1">
    <citation type="submission" date="2022-09" db="EMBL/GenBank/DDBJ databases">
        <authorList>
            <person name="Li D."/>
            <person name="Cheng J."/>
            <person name="Li Y."/>
        </authorList>
    </citation>
    <scope>NUCLEOTIDE SEQUENCE</scope>
    <source>
        <strain evidence="2">DL</strain>
    </source>
</reference>
<evidence type="ECO:0000256" key="1">
    <source>
        <dbReference type="SAM" id="Phobius"/>
    </source>
</evidence>
<keyword evidence="3" id="KW-1185">Reference proteome</keyword>
<name>A0ABY6FTE2_9MICC</name>
<organism evidence="2 3">
    <name type="scientific">Arthrobacter koreensis</name>
    <dbReference type="NCBI Taxonomy" id="199136"/>
    <lineage>
        <taxon>Bacteria</taxon>
        <taxon>Bacillati</taxon>
        <taxon>Actinomycetota</taxon>
        <taxon>Actinomycetes</taxon>
        <taxon>Micrococcales</taxon>
        <taxon>Micrococcaceae</taxon>
        <taxon>Arthrobacter</taxon>
    </lineage>
</organism>
<feature type="transmembrane region" description="Helical" evidence="1">
    <location>
        <begin position="60"/>
        <end position="77"/>
    </location>
</feature>
<proteinExistence type="predicted"/>
<dbReference type="Proteomes" id="UP001063368">
    <property type="component" value="Chromosome"/>
</dbReference>
<gene>
    <name evidence="2" type="ORF">N9A08_02005</name>
</gene>
<evidence type="ECO:0000313" key="2">
    <source>
        <dbReference type="EMBL" id="UYB36484.1"/>
    </source>
</evidence>